<dbReference type="PROSITE" id="PS50013">
    <property type="entry name" value="CHROMO_2"/>
    <property type="match status" value="1"/>
</dbReference>
<dbReference type="InterPro" id="IPR016197">
    <property type="entry name" value="Chromo-like_dom_sf"/>
</dbReference>
<organism evidence="4">
    <name type="scientific">Chlorella variabilis</name>
    <name type="common">Green alga</name>
    <dbReference type="NCBI Taxonomy" id="554065"/>
    <lineage>
        <taxon>Eukaryota</taxon>
        <taxon>Viridiplantae</taxon>
        <taxon>Chlorophyta</taxon>
        <taxon>core chlorophytes</taxon>
        <taxon>Trebouxiophyceae</taxon>
        <taxon>Chlorellales</taxon>
        <taxon>Chlorellaceae</taxon>
        <taxon>Chlorella clade</taxon>
        <taxon>Chlorella</taxon>
    </lineage>
</organism>
<proteinExistence type="predicted"/>
<evidence type="ECO:0000313" key="3">
    <source>
        <dbReference type="EMBL" id="EFN55402.1"/>
    </source>
</evidence>
<dbReference type="KEGG" id="cvr:CHLNCDRAFT_57999"/>
<dbReference type="GeneID" id="17354626"/>
<feature type="compositionally biased region" description="Low complexity" evidence="1">
    <location>
        <begin position="212"/>
        <end position="229"/>
    </location>
</feature>
<feature type="compositionally biased region" description="Low complexity" evidence="1">
    <location>
        <begin position="341"/>
        <end position="355"/>
    </location>
</feature>
<feature type="domain" description="Chromo" evidence="2">
    <location>
        <begin position="470"/>
        <end position="523"/>
    </location>
</feature>
<dbReference type="InterPro" id="IPR000953">
    <property type="entry name" value="Chromo/chromo_shadow_dom"/>
</dbReference>
<evidence type="ECO:0000256" key="1">
    <source>
        <dbReference type="SAM" id="MobiDB-lite"/>
    </source>
</evidence>
<dbReference type="AlphaFoldDB" id="E1ZG49"/>
<dbReference type="OrthoDB" id="1918685at2759"/>
<feature type="compositionally biased region" description="Low complexity" evidence="1">
    <location>
        <begin position="289"/>
        <end position="300"/>
    </location>
</feature>
<dbReference type="STRING" id="554065.E1ZG49"/>
<keyword evidence="4" id="KW-1185">Reference proteome</keyword>
<feature type="region of interest" description="Disordered" evidence="1">
    <location>
        <begin position="142"/>
        <end position="268"/>
    </location>
</feature>
<protein>
    <submittedName>
        <fullName evidence="3">Expressed protein</fullName>
    </submittedName>
</protein>
<feature type="region of interest" description="Disordered" evidence="1">
    <location>
        <begin position="289"/>
        <end position="358"/>
    </location>
</feature>
<evidence type="ECO:0000259" key="2">
    <source>
        <dbReference type="PROSITE" id="PS50013"/>
    </source>
</evidence>
<dbReference type="Proteomes" id="UP000008141">
    <property type="component" value="Unassembled WGS sequence"/>
</dbReference>
<dbReference type="Gene3D" id="2.40.50.40">
    <property type="match status" value="1"/>
</dbReference>
<dbReference type="RefSeq" id="XP_005847504.1">
    <property type="nucleotide sequence ID" value="XM_005847442.1"/>
</dbReference>
<dbReference type="InParanoid" id="E1ZG49"/>
<dbReference type="EMBL" id="GL433845">
    <property type="protein sequence ID" value="EFN55402.1"/>
    <property type="molecule type" value="Genomic_DNA"/>
</dbReference>
<evidence type="ECO:0000313" key="4">
    <source>
        <dbReference type="Proteomes" id="UP000008141"/>
    </source>
</evidence>
<dbReference type="SUPFAM" id="SSF54160">
    <property type="entry name" value="Chromo domain-like"/>
    <property type="match status" value="1"/>
</dbReference>
<sequence length="542" mass="57430">MTEGGELPDQVAAFLLVGRIVSEGEGSEWREGVVKYYQPTFGKGQQHIGFPCSYPAKEGSKKETPMDTDFRYTVMWQDGEVEVLSLEEVQDIATEEWTEEAWLPLAIRKLQQDNWGGEWEQLTGDNAVQFLKQARLEADKAEKAAAAQASKKAKKGGGAAAPSSGPKAPPRQKAAAGKKQSKEKGKQPLGKPSDDLGAQLQAAREAKKRKLQAAAAAAAASGEAASPAAKKSRLQHLLNPVRGAAAQPAAAAAGLVPSGGQGSPAEVCRLDHAGSNAGLLVAGAAAGTLAGTKARRQQQQGESESRVVGSAGKQQAAGKGKAAAAGGSSKARARPAPAPAPAATASPSKAPAASKGKQTLLTSPAKSMLSNGGGRAAPAVLRQHEMPALAPGQSDRLARAEWRDDCAKVMSASGDYQEVYWFDRVEDKDGSVLRVWSETLVVPEALCFRAKSDKRLRSWKVKAQEEDAEYVVEALLAEAEDEDGEVSYFAKWRGYEVDPGDGGWLTEAEMDHCRGVLLDWHQKGRHAWQKACRSLRQQAGLA</sequence>
<feature type="compositionally biased region" description="Low complexity" evidence="1">
    <location>
        <begin position="244"/>
        <end position="253"/>
    </location>
</feature>
<accession>E1ZG49</accession>
<feature type="compositionally biased region" description="Low complexity" evidence="1">
    <location>
        <begin position="309"/>
        <end position="330"/>
    </location>
</feature>
<reference evidence="3 4" key="1">
    <citation type="journal article" date="2010" name="Plant Cell">
        <title>The Chlorella variabilis NC64A genome reveals adaptation to photosymbiosis, coevolution with viruses, and cryptic sex.</title>
        <authorList>
            <person name="Blanc G."/>
            <person name="Duncan G."/>
            <person name="Agarkova I."/>
            <person name="Borodovsky M."/>
            <person name="Gurnon J."/>
            <person name="Kuo A."/>
            <person name="Lindquist E."/>
            <person name="Lucas S."/>
            <person name="Pangilinan J."/>
            <person name="Polle J."/>
            <person name="Salamov A."/>
            <person name="Terry A."/>
            <person name="Yamada T."/>
            <person name="Dunigan D.D."/>
            <person name="Grigoriev I.V."/>
            <person name="Claverie J.M."/>
            <person name="Van Etten J.L."/>
        </authorList>
    </citation>
    <scope>NUCLEOTIDE SEQUENCE [LARGE SCALE GENOMIC DNA]</scope>
    <source>
        <strain evidence="3 4">NC64A</strain>
    </source>
</reference>
<gene>
    <name evidence="3" type="ORF">CHLNCDRAFT_57999</name>
</gene>
<name>E1ZG49_CHLVA</name>